<evidence type="ECO:0000313" key="1">
    <source>
        <dbReference type="EMBL" id="CAG8525197.1"/>
    </source>
</evidence>
<evidence type="ECO:0000313" key="2">
    <source>
        <dbReference type="Proteomes" id="UP000789572"/>
    </source>
</evidence>
<sequence length="144" mass="16055">MSTCMVGIQDPYLSNLAEGSHKLRIRGNDSWVRGTPRAGTFSRSTQLSASPIFCLIYPCGKMTHVQELPEIQQQFVKSEDGNQKLKFDQHILDSIKKYQIGLATFGVNEEVFPCLASPHVTTNNAELKNLVELIQELLVSCIMA</sequence>
<name>A0A9N9ACI6_9GLOM</name>
<proteinExistence type="predicted"/>
<accession>A0A9N9ACI6</accession>
<protein>
    <submittedName>
        <fullName evidence="1">6273_t:CDS:1</fullName>
    </submittedName>
</protein>
<dbReference type="AlphaFoldDB" id="A0A9N9ACI6"/>
<keyword evidence="2" id="KW-1185">Reference proteome</keyword>
<organism evidence="1 2">
    <name type="scientific">Paraglomus occultum</name>
    <dbReference type="NCBI Taxonomy" id="144539"/>
    <lineage>
        <taxon>Eukaryota</taxon>
        <taxon>Fungi</taxon>
        <taxon>Fungi incertae sedis</taxon>
        <taxon>Mucoromycota</taxon>
        <taxon>Glomeromycotina</taxon>
        <taxon>Glomeromycetes</taxon>
        <taxon>Paraglomerales</taxon>
        <taxon>Paraglomeraceae</taxon>
        <taxon>Paraglomus</taxon>
    </lineage>
</organism>
<comment type="caution">
    <text evidence="1">The sequence shown here is derived from an EMBL/GenBank/DDBJ whole genome shotgun (WGS) entry which is preliminary data.</text>
</comment>
<gene>
    <name evidence="1" type="ORF">POCULU_LOCUS3780</name>
</gene>
<dbReference type="Proteomes" id="UP000789572">
    <property type="component" value="Unassembled WGS sequence"/>
</dbReference>
<dbReference type="EMBL" id="CAJVPJ010000443">
    <property type="protein sequence ID" value="CAG8525197.1"/>
    <property type="molecule type" value="Genomic_DNA"/>
</dbReference>
<reference evidence="1" key="1">
    <citation type="submission" date="2021-06" db="EMBL/GenBank/DDBJ databases">
        <authorList>
            <person name="Kallberg Y."/>
            <person name="Tangrot J."/>
            <person name="Rosling A."/>
        </authorList>
    </citation>
    <scope>NUCLEOTIDE SEQUENCE</scope>
    <source>
        <strain evidence="1">IA702</strain>
    </source>
</reference>